<dbReference type="GO" id="GO:0046325">
    <property type="term" value="P:negative regulation of D-glucose import"/>
    <property type="evidence" value="ECO:0007669"/>
    <property type="project" value="InterPro"/>
</dbReference>
<dbReference type="eggNOG" id="ENOG5033MF5">
    <property type="taxonomic scope" value="Bacteria"/>
</dbReference>
<dbReference type="AlphaFoldDB" id="A0A085GPY4"/>
<protein>
    <recommendedName>
        <fullName evidence="3">Glucose uptake inhibitor SgrT</fullName>
    </recommendedName>
</protein>
<comment type="caution">
    <text evidence="1">The sequence shown here is derived from an EMBL/GenBank/DDBJ whole genome shotgun (WGS) entry which is preliminary data.</text>
</comment>
<gene>
    <name evidence="1" type="ORF">GEAM_0255</name>
</gene>
<name>A0A085GPY4_EWIA3</name>
<dbReference type="RefSeq" id="WP_034787128.1">
    <property type="nucleotide sequence ID" value="NZ_JMPJ01000017.1"/>
</dbReference>
<dbReference type="STRING" id="910964.GEAM_0255"/>
<evidence type="ECO:0000313" key="2">
    <source>
        <dbReference type="Proteomes" id="UP000028640"/>
    </source>
</evidence>
<sequence>MQGLLNRDFFQRYFRAVAPQSAPAEWLNWVPQEYRVATLNQLMQWDIDEMSDEQYRKHT</sequence>
<dbReference type="Pfam" id="PF15894">
    <property type="entry name" value="SgrT"/>
    <property type="match status" value="1"/>
</dbReference>
<organism evidence="1 2">
    <name type="scientific">Ewingella americana (strain ATCC 33852 / DSM 4580 / CCUG 14506 / JCM 5911 / LMG 7869 / NCTC 12157 / CDC 1468-78)</name>
    <dbReference type="NCBI Taxonomy" id="910964"/>
    <lineage>
        <taxon>Bacteria</taxon>
        <taxon>Pseudomonadati</taxon>
        <taxon>Pseudomonadota</taxon>
        <taxon>Gammaproteobacteria</taxon>
        <taxon>Enterobacterales</taxon>
        <taxon>Yersiniaceae</taxon>
        <taxon>Ewingella</taxon>
    </lineage>
</organism>
<evidence type="ECO:0000313" key="1">
    <source>
        <dbReference type="EMBL" id="KFC85779.1"/>
    </source>
</evidence>
<keyword evidence="2" id="KW-1185">Reference proteome</keyword>
<dbReference type="EMBL" id="JMPJ01000017">
    <property type="protein sequence ID" value="KFC85779.1"/>
    <property type="molecule type" value="Genomic_DNA"/>
</dbReference>
<dbReference type="Proteomes" id="UP000028640">
    <property type="component" value="Unassembled WGS sequence"/>
</dbReference>
<evidence type="ECO:0008006" key="3">
    <source>
        <dbReference type="Google" id="ProtNLM"/>
    </source>
</evidence>
<dbReference type="OrthoDB" id="6488438at2"/>
<proteinExistence type="predicted"/>
<accession>A0A085GPY4</accession>
<dbReference type="GeneID" id="78380914"/>
<dbReference type="InterPro" id="IPR031767">
    <property type="entry name" value="SgrT"/>
</dbReference>
<reference evidence="1 2" key="1">
    <citation type="submission" date="2014-05" db="EMBL/GenBank/DDBJ databases">
        <title>ATOL: Assembling a taxonomically balanced genome-scale reconstruction of the evolutionary history of the Enterobacteriaceae.</title>
        <authorList>
            <person name="Plunkett G.III."/>
            <person name="Neeno-Eckwall E.C."/>
            <person name="Glasner J.D."/>
            <person name="Perna N.T."/>
        </authorList>
    </citation>
    <scope>NUCLEOTIDE SEQUENCE [LARGE SCALE GENOMIC DNA]</scope>
    <source>
        <strain evidence="1 2">ATCC 33852</strain>
    </source>
</reference>